<dbReference type="PANTHER" id="PTHR22767">
    <property type="entry name" value="N-TERMINAL ACETYLTRANSFERASE-RELATED"/>
    <property type="match status" value="1"/>
</dbReference>
<evidence type="ECO:0000313" key="6">
    <source>
        <dbReference type="Proteomes" id="UP000549394"/>
    </source>
</evidence>
<protein>
    <submittedName>
        <fullName evidence="5">DgyrCDS4078</fullName>
    </submittedName>
</protein>
<feature type="region of interest" description="Disordered" evidence="4">
    <location>
        <begin position="575"/>
        <end position="646"/>
    </location>
</feature>
<sequence length="853" mass="98693">MPSNNQLDPKENALFKRVLKCYEQKQYKNGLKFAKQILSNPKFSEHGETLAMKGLTLNCLGKKEDAYDYVKKGLKNDLKSHVCWHVYGLLQRSDRKYEEAIKCYRNALKWDKDNLQILRDLSLLQIQMRDLEGYRETRYQLLVLRPIQRASWIGYAMAHHLLKNYEMAFQVLEEFRKTQSDVKPWDYEHSELLLYQNNVLTEAGNLQAALDHLNKYETHILDKLVLFETRASLLLKLEMFEEAENIYLKLIDRNPENKAYYEGVAAARRCETPESKLAIYKEIKEKYPRASVPRRMPLIFASPSQGFKEYADALLRRSLQKGIPPLFVMLKPLYQDAQKVTILEELILQYANNLKSCNKFHHDDDETQNPTVLLWTYHLLAQHFDQIGDTVKALDYINEALNHTVTLIELLVVKAKIFKHAGDVVQAAECMDEAQSLDTADRFINSKCAKYMIRAGWMTKAEVMCAKFTREGMPATESLNEMQCMWYQSECAASYMNQGRYGEALKKCVEIDRHFMQINDDQFDFHTYCMRKMTLRAYIDLLRLEDRLKCHKFYVKTATIAISIYVHLHDHPVADRKQKDDNDSGLSASELKKRKNKERKAAKKAAAEQAAKRAEEAKKEHNKKLPPADPDIDRVPEETLDPEKLERTEKPLDEAIKFLKPLLSLRPNDLNTHILAFEIYFRRSKPLLMLQAIKKGLSIDTCDPVLHTCVIRFLKYVASTKHDNPAVKEVLESEMASLFPNGVDPVVVNNKFLENYPKSLPHLLAAAKMMFLLDTETGERARSLVIGLNSDLTSVNIKSCTEVLKALEGDELGKCEKMYQDYKELCHEKFPFARAFFPPNKLVNGNSEVENEP</sequence>
<dbReference type="OrthoDB" id="10263032at2759"/>
<feature type="compositionally biased region" description="Basic and acidic residues" evidence="4">
    <location>
        <begin position="631"/>
        <end position="646"/>
    </location>
</feature>
<reference evidence="5 6" key="1">
    <citation type="submission" date="2020-08" db="EMBL/GenBank/DDBJ databases">
        <authorList>
            <person name="Hejnol A."/>
        </authorList>
    </citation>
    <scope>NUCLEOTIDE SEQUENCE [LARGE SCALE GENOMIC DNA]</scope>
</reference>
<name>A0A7I8VHA2_9ANNE</name>
<dbReference type="FunFam" id="1.25.40.1040:FF:000003">
    <property type="entry name" value="N-terminal acetyltransferase A, auxiliary subunit"/>
    <property type="match status" value="1"/>
</dbReference>
<dbReference type="InterPro" id="IPR021183">
    <property type="entry name" value="NatA_aux_su"/>
</dbReference>
<dbReference type="SMART" id="SM00028">
    <property type="entry name" value="TPR"/>
    <property type="match status" value="6"/>
</dbReference>
<dbReference type="InterPro" id="IPR019734">
    <property type="entry name" value="TPR_rpt"/>
</dbReference>
<keyword evidence="2 3" id="KW-0802">TPR repeat</keyword>
<dbReference type="Proteomes" id="UP000549394">
    <property type="component" value="Unassembled WGS sequence"/>
</dbReference>
<feature type="compositionally biased region" description="Basic residues" evidence="4">
    <location>
        <begin position="592"/>
        <end position="603"/>
    </location>
</feature>
<dbReference type="EMBL" id="CAJFCJ010000005">
    <property type="protein sequence ID" value="CAD5115063.1"/>
    <property type="molecule type" value="Genomic_DNA"/>
</dbReference>
<organism evidence="5 6">
    <name type="scientific">Dimorphilus gyrociliatus</name>
    <dbReference type="NCBI Taxonomy" id="2664684"/>
    <lineage>
        <taxon>Eukaryota</taxon>
        <taxon>Metazoa</taxon>
        <taxon>Spiralia</taxon>
        <taxon>Lophotrochozoa</taxon>
        <taxon>Annelida</taxon>
        <taxon>Polychaeta</taxon>
        <taxon>Polychaeta incertae sedis</taxon>
        <taxon>Dinophilidae</taxon>
        <taxon>Dimorphilus</taxon>
    </lineage>
</organism>
<dbReference type="Pfam" id="PF12569">
    <property type="entry name" value="NatA_aux_su"/>
    <property type="match status" value="1"/>
</dbReference>
<comment type="caution">
    <text evidence="5">The sequence shown here is derived from an EMBL/GenBank/DDBJ whole genome shotgun (WGS) entry which is preliminary data.</text>
</comment>
<feature type="repeat" description="TPR" evidence="3">
    <location>
        <begin position="81"/>
        <end position="114"/>
    </location>
</feature>
<accession>A0A7I8VHA2</accession>
<dbReference type="GO" id="GO:0031415">
    <property type="term" value="C:NatA complex"/>
    <property type="evidence" value="ECO:0007669"/>
    <property type="project" value="TreeGrafter"/>
</dbReference>
<dbReference type="SUPFAM" id="SSF48452">
    <property type="entry name" value="TPR-like"/>
    <property type="match status" value="1"/>
</dbReference>
<evidence type="ECO:0000256" key="3">
    <source>
        <dbReference type="PROSITE-ProRule" id="PRU00339"/>
    </source>
</evidence>
<dbReference type="PIRSF" id="PIRSF000422">
    <property type="entry name" value="N-terminal-AcTrfase-A_aux_su"/>
    <property type="match status" value="1"/>
</dbReference>
<evidence type="ECO:0000256" key="1">
    <source>
        <dbReference type="ARBA" id="ARBA00022737"/>
    </source>
</evidence>
<feature type="compositionally biased region" description="Basic and acidic residues" evidence="4">
    <location>
        <begin position="610"/>
        <end position="619"/>
    </location>
</feature>
<dbReference type="PANTHER" id="PTHR22767:SF2">
    <property type="entry name" value="N(ALPHA)-ACETYLTRANSFERASE 15_16, ISOFORM A"/>
    <property type="match status" value="1"/>
</dbReference>
<evidence type="ECO:0000256" key="2">
    <source>
        <dbReference type="ARBA" id="ARBA00022803"/>
    </source>
</evidence>
<dbReference type="Pfam" id="PF13181">
    <property type="entry name" value="TPR_8"/>
    <property type="match status" value="1"/>
</dbReference>
<proteinExistence type="predicted"/>
<gene>
    <name evidence="5" type="ORF">DGYR_LOCUS3839</name>
</gene>
<evidence type="ECO:0000256" key="4">
    <source>
        <dbReference type="SAM" id="MobiDB-lite"/>
    </source>
</evidence>
<keyword evidence="1" id="KW-0677">Repeat</keyword>
<dbReference type="AlphaFoldDB" id="A0A7I8VHA2"/>
<dbReference type="Gene3D" id="1.25.40.1010">
    <property type="match status" value="1"/>
</dbReference>
<keyword evidence="6" id="KW-1185">Reference proteome</keyword>
<evidence type="ECO:0000313" key="5">
    <source>
        <dbReference type="EMBL" id="CAD5115063.1"/>
    </source>
</evidence>
<dbReference type="PROSITE" id="PS50005">
    <property type="entry name" value="TPR"/>
    <property type="match status" value="1"/>
</dbReference>
<dbReference type="Gene3D" id="1.25.40.1040">
    <property type="match status" value="1"/>
</dbReference>
<dbReference type="InterPro" id="IPR011990">
    <property type="entry name" value="TPR-like_helical_dom_sf"/>
</dbReference>